<dbReference type="InterPro" id="IPR029058">
    <property type="entry name" value="AB_hydrolase_fold"/>
</dbReference>
<dbReference type="Pfam" id="PF00561">
    <property type="entry name" value="Abhydrolase_1"/>
    <property type="match status" value="1"/>
</dbReference>
<dbReference type="AlphaFoldDB" id="A0A3S5GY17"/>
<dbReference type="EMBL" id="MH908917">
    <property type="protein sequence ID" value="AYM54131.1"/>
    <property type="molecule type" value="Genomic_DNA"/>
</dbReference>
<dbReference type="SUPFAM" id="SSF53474">
    <property type="entry name" value="alpha/beta-Hydrolases"/>
    <property type="match status" value="1"/>
</dbReference>
<accession>A0A3S5GY17</accession>
<dbReference type="InterPro" id="IPR000639">
    <property type="entry name" value="Epox_hydrolase-like"/>
</dbReference>
<keyword evidence="1 3" id="KW-0378">Hydrolase</keyword>
<proteinExistence type="predicted"/>
<dbReference type="PRINTS" id="PR00111">
    <property type="entry name" value="ABHYDROLASE"/>
</dbReference>
<protein>
    <submittedName>
        <fullName evidence="3">Alpha/beta hydrolase fold protein</fullName>
    </submittedName>
</protein>
<evidence type="ECO:0000259" key="2">
    <source>
        <dbReference type="Pfam" id="PF00561"/>
    </source>
</evidence>
<dbReference type="Gene3D" id="3.40.50.1820">
    <property type="entry name" value="alpha/beta hydrolase"/>
    <property type="match status" value="1"/>
</dbReference>
<sequence length="322" mass="35178">MIRTVKANGISMQIREEGEGPLVLLCHGFPETSYAFRRQLPALAAAGFHAVAPDLRGYGGTDRPEEAERYTILHLVGDMVGLLDALKAETAVIVGNDWGATLAWAAALLRPDRLRGVVAIGVPRMGHAPMPPSRFFPQNSEALFYTLYFQEPGVAEAELERDVRATLRKILFAASGEAGPRKDGDGTPNPFSMVSRRDGLLGSLPSPPSLPPWLTEADLDTYTEAFKASGFRGGLNFYRNLDRNWELEAAFAGLRVTVPALYLVGERDVGLSIPGMREIIDDMQALVPNLRDTITLPGCGHWVPQERPEEVNAALLSFLRSL</sequence>
<dbReference type="InterPro" id="IPR000073">
    <property type="entry name" value="AB_hydrolase_1"/>
</dbReference>
<organism evidence="3">
    <name type="scientific">Chondromyces catenulatus</name>
    <dbReference type="NCBI Taxonomy" id="1653841"/>
    <lineage>
        <taxon>Bacteria</taxon>
        <taxon>Pseudomonadati</taxon>
        <taxon>Myxococcota</taxon>
        <taxon>Polyangia</taxon>
        <taxon>Polyangiales</taxon>
        <taxon>Polyangiaceae</taxon>
        <taxon>Chondromyces</taxon>
    </lineage>
</organism>
<evidence type="ECO:0000256" key="1">
    <source>
        <dbReference type="ARBA" id="ARBA00022801"/>
    </source>
</evidence>
<reference evidence="3" key="1">
    <citation type="journal article" date="2018" name="J. Ind. Microbiol. Biotechnol.">
        <title>Genome mining reveals uncommon alkylpyrones as type III PKS products from myxobacteria.</title>
        <authorList>
            <person name="Hug J.J."/>
            <person name="Panter F."/>
            <person name="Krug D."/>
            <person name="Muller R."/>
        </authorList>
    </citation>
    <scope>NUCLEOTIDE SEQUENCE</scope>
    <source>
        <strain evidence="3">Sp. MSr9030</strain>
    </source>
</reference>
<evidence type="ECO:0000313" key="3">
    <source>
        <dbReference type="EMBL" id="AYM54131.1"/>
    </source>
</evidence>
<name>A0A3S5GY17_9BACT</name>
<feature type="domain" description="AB hydrolase-1" evidence="2">
    <location>
        <begin position="21"/>
        <end position="304"/>
    </location>
</feature>
<dbReference type="PRINTS" id="PR00412">
    <property type="entry name" value="EPOXHYDRLASE"/>
</dbReference>
<dbReference type="PANTHER" id="PTHR43329">
    <property type="entry name" value="EPOXIDE HYDROLASE"/>
    <property type="match status" value="1"/>
</dbReference>
<dbReference type="GO" id="GO:0016787">
    <property type="term" value="F:hydrolase activity"/>
    <property type="evidence" value="ECO:0007669"/>
    <property type="project" value="UniProtKB-KW"/>
</dbReference>